<gene>
    <name evidence="1" type="ORF">F2Q70_00005724</name>
</gene>
<dbReference type="EMBL" id="QGKY02001015">
    <property type="protein sequence ID" value="KAF2575221.1"/>
    <property type="molecule type" value="Genomic_DNA"/>
</dbReference>
<reference evidence="1" key="1">
    <citation type="submission" date="2019-12" db="EMBL/GenBank/DDBJ databases">
        <title>Genome sequencing and annotation of Brassica cretica.</title>
        <authorList>
            <person name="Studholme D.J."/>
            <person name="Sarris P.F."/>
        </authorList>
    </citation>
    <scope>NUCLEOTIDE SEQUENCE</scope>
    <source>
        <strain evidence="1">PFS-102/07</strain>
        <tissue evidence="1">Leaf</tissue>
    </source>
</reference>
<organism evidence="1">
    <name type="scientific">Brassica cretica</name>
    <name type="common">Mustard</name>
    <dbReference type="NCBI Taxonomy" id="69181"/>
    <lineage>
        <taxon>Eukaryota</taxon>
        <taxon>Viridiplantae</taxon>
        <taxon>Streptophyta</taxon>
        <taxon>Embryophyta</taxon>
        <taxon>Tracheophyta</taxon>
        <taxon>Spermatophyta</taxon>
        <taxon>Magnoliopsida</taxon>
        <taxon>eudicotyledons</taxon>
        <taxon>Gunneridae</taxon>
        <taxon>Pentapetalae</taxon>
        <taxon>rosids</taxon>
        <taxon>malvids</taxon>
        <taxon>Brassicales</taxon>
        <taxon>Brassicaceae</taxon>
        <taxon>Brassiceae</taxon>
        <taxon>Brassica</taxon>
    </lineage>
</organism>
<accession>A0A8S9IZ64</accession>
<name>A0A8S9IZ64_BRACR</name>
<evidence type="ECO:0000313" key="1">
    <source>
        <dbReference type="EMBL" id="KAF2575221.1"/>
    </source>
</evidence>
<proteinExistence type="predicted"/>
<sequence>MNQLECQSPSSRDVKWASCPWIAHHNNRQPRQLPPPPFQRELIIYRKNEVRNAQKKIADQNLKISVRVATEAAESAALDGKTFCIIQLDVGLDAAAVREAVSKVVEKKGMSIMMFSTDEIANKAVVCTGDQATRRH</sequence>
<comment type="caution">
    <text evidence="1">The sequence shown here is derived from an EMBL/GenBank/DDBJ whole genome shotgun (WGS) entry which is preliminary data.</text>
</comment>
<dbReference type="AlphaFoldDB" id="A0A8S9IZ64"/>
<protein>
    <submittedName>
        <fullName evidence="1">Uncharacterized protein</fullName>
    </submittedName>
</protein>